<feature type="compositionally biased region" description="Basic and acidic residues" evidence="1">
    <location>
        <begin position="57"/>
        <end position="67"/>
    </location>
</feature>
<dbReference type="PANTHER" id="PTHR36486">
    <property type="entry name" value="OS01G0977800 PROTEIN"/>
    <property type="match status" value="1"/>
</dbReference>
<evidence type="ECO:0000313" key="3">
    <source>
        <dbReference type="Proteomes" id="UP000275267"/>
    </source>
</evidence>
<feature type="region of interest" description="Disordered" evidence="1">
    <location>
        <begin position="101"/>
        <end position="178"/>
    </location>
</feature>
<feature type="compositionally biased region" description="Low complexity" evidence="1">
    <location>
        <begin position="36"/>
        <end position="54"/>
    </location>
</feature>
<comment type="caution">
    <text evidence="2">The sequence shown here is derived from an EMBL/GenBank/DDBJ whole genome shotgun (WGS) entry which is preliminary data.</text>
</comment>
<name>A0A3L6PYF9_PANMI</name>
<dbReference type="STRING" id="4540.A0A3L6PYF9"/>
<dbReference type="EMBL" id="PQIB02000015">
    <property type="protein sequence ID" value="RLM65751.1"/>
    <property type="molecule type" value="Genomic_DNA"/>
</dbReference>
<dbReference type="InterPro" id="IPR053057">
    <property type="entry name" value="XLG_GTP-binding"/>
</dbReference>
<gene>
    <name evidence="2" type="ORF">C2845_PM16G01560</name>
</gene>
<dbReference type="Proteomes" id="UP000275267">
    <property type="component" value="Unassembled WGS sequence"/>
</dbReference>
<keyword evidence="3" id="KW-1185">Reference proteome</keyword>
<feature type="region of interest" description="Disordered" evidence="1">
    <location>
        <begin position="36"/>
        <end position="71"/>
    </location>
</feature>
<organism evidence="2 3">
    <name type="scientific">Panicum miliaceum</name>
    <name type="common">Proso millet</name>
    <name type="synonym">Broomcorn millet</name>
    <dbReference type="NCBI Taxonomy" id="4540"/>
    <lineage>
        <taxon>Eukaryota</taxon>
        <taxon>Viridiplantae</taxon>
        <taxon>Streptophyta</taxon>
        <taxon>Embryophyta</taxon>
        <taxon>Tracheophyta</taxon>
        <taxon>Spermatophyta</taxon>
        <taxon>Magnoliopsida</taxon>
        <taxon>Liliopsida</taxon>
        <taxon>Poales</taxon>
        <taxon>Poaceae</taxon>
        <taxon>PACMAD clade</taxon>
        <taxon>Panicoideae</taxon>
        <taxon>Panicodae</taxon>
        <taxon>Paniceae</taxon>
        <taxon>Panicinae</taxon>
        <taxon>Panicum</taxon>
        <taxon>Panicum sect. Panicum</taxon>
    </lineage>
</organism>
<feature type="compositionally biased region" description="Low complexity" evidence="1">
    <location>
        <begin position="138"/>
        <end position="148"/>
    </location>
</feature>
<evidence type="ECO:0000313" key="2">
    <source>
        <dbReference type="EMBL" id="RLM65751.1"/>
    </source>
</evidence>
<reference evidence="3" key="1">
    <citation type="journal article" date="2019" name="Nat. Commun.">
        <title>The genome of broomcorn millet.</title>
        <authorList>
            <person name="Zou C."/>
            <person name="Miki D."/>
            <person name="Li D."/>
            <person name="Tang Q."/>
            <person name="Xiao L."/>
            <person name="Rajput S."/>
            <person name="Deng P."/>
            <person name="Jia W."/>
            <person name="Huang R."/>
            <person name="Zhang M."/>
            <person name="Sun Y."/>
            <person name="Hu J."/>
            <person name="Fu X."/>
            <person name="Schnable P.S."/>
            <person name="Li F."/>
            <person name="Zhang H."/>
            <person name="Feng B."/>
            <person name="Zhu X."/>
            <person name="Liu R."/>
            <person name="Schnable J.C."/>
            <person name="Zhu J.-K."/>
            <person name="Zhang H."/>
        </authorList>
    </citation>
    <scope>NUCLEOTIDE SEQUENCE [LARGE SCALE GENOMIC DNA]</scope>
</reference>
<proteinExistence type="predicted"/>
<dbReference type="PANTHER" id="PTHR36486:SF2">
    <property type="entry name" value="OS01G0977800 PROTEIN"/>
    <property type="match status" value="1"/>
</dbReference>
<dbReference type="AlphaFoldDB" id="A0A3L6PYF9"/>
<dbReference type="OrthoDB" id="1746176at2759"/>
<accession>A0A3L6PYF9</accession>
<protein>
    <submittedName>
        <fullName evidence="2">Uncharacterized protein</fullName>
    </submittedName>
</protein>
<evidence type="ECO:0000256" key="1">
    <source>
        <dbReference type="SAM" id="MobiDB-lite"/>
    </source>
</evidence>
<sequence length="354" mass="37805">MGDKATLRLARQELEDLYLGVPDDSVDLTFKDLASSSSLPAPATTATAAAASSAHGAGHDDELDKKQQPSLARSSTNIFTYRPLEDHCDAAAAGGGLGASGGALLQLPPSPGAPPTARFPHHRDDDDDDDYDDHQHHYAAAAGTTTIGEGRRSRRSHVADDAAGGRHHRRAAHSGSNYRRPGIPHSNICALCNNYVYLFRHRCLVCGRVYCRRCVGAGMGDMTEGRKCVDCLGRRYSHRYIHRAGHTGCGFCFWGYYPNTKAVTAQELIWAEKGPAPRRRPRAHASSVSTSYGGGSGYYSSTINSTSMSMTMNSDSSIAMMKMNGGGHASSAMPASASSSFVAPFPHNPHALPL</sequence>